<dbReference type="InterPro" id="IPR054491">
    <property type="entry name" value="MGH1-like_GH"/>
</dbReference>
<keyword evidence="3" id="KW-0378">Hydrolase</keyword>
<accession>A0A518DG19</accession>
<dbReference type="AlphaFoldDB" id="A0A518DG19"/>
<dbReference type="Pfam" id="PF22422">
    <property type="entry name" value="MGH1-like_GH"/>
    <property type="match status" value="1"/>
</dbReference>
<protein>
    <submittedName>
        <fullName evidence="3">Beta-L-arabinobiosidase</fullName>
        <ecNumber evidence="3">3.2.1.187</ecNumber>
    </submittedName>
</protein>
<dbReference type="EMBL" id="CP036291">
    <property type="protein sequence ID" value="QDU90409.1"/>
    <property type="molecule type" value="Genomic_DNA"/>
</dbReference>
<proteinExistence type="predicted"/>
<dbReference type="InterPro" id="IPR012341">
    <property type="entry name" value="6hp_glycosidase-like_sf"/>
</dbReference>
<dbReference type="InterPro" id="IPR008928">
    <property type="entry name" value="6-hairpin_glycosidase_sf"/>
</dbReference>
<feature type="domain" description="Glycoside hydrolase family 65 C-terminal" evidence="1">
    <location>
        <begin position="461"/>
        <end position="516"/>
    </location>
</feature>
<dbReference type="Gene3D" id="1.50.10.10">
    <property type="match status" value="1"/>
</dbReference>
<dbReference type="Proteomes" id="UP000317429">
    <property type="component" value="Chromosome"/>
</dbReference>
<reference evidence="3 4" key="1">
    <citation type="submission" date="2019-02" db="EMBL/GenBank/DDBJ databases">
        <title>Deep-cultivation of Planctomycetes and their phenomic and genomic characterization uncovers novel biology.</title>
        <authorList>
            <person name="Wiegand S."/>
            <person name="Jogler M."/>
            <person name="Boedeker C."/>
            <person name="Pinto D."/>
            <person name="Vollmers J."/>
            <person name="Rivas-Marin E."/>
            <person name="Kohn T."/>
            <person name="Peeters S.H."/>
            <person name="Heuer A."/>
            <person name="Rast P."/>
            <person name="Oberbeckmann S."/>
            <person name="Bunk B."/>
            <person name="Jeske O."/>
            <person name="Meyerdierks A."/>
            <person name="Storesund J.E."/>
            <person name="Kallscheuer N."/>
            <person name="Luecker S."/>
            <person name="Lage O.M."/>
            <person name="Pohl T."/>
            <person name="Merkel B.J."/>
            <person name="Hornburger P."/>
            <person name="Mueller R.-W."/>
            <person name="Bruemmer F."/>
            <person name="Labrenz M."/>
            <person name="Spormann A.M."/>
            <person name="Op den Camp H."/>
            <person name="Overmann J."/>
            <person name="Amann R."/>
            <person name="Jetten M.S.M."/>
            <person name="Mascher T."/>
            <person name="Medema M.H."/>
            <person name="Devos D.P."/>
            <person name="Kaster A.-K."/>
            <person name="Ovreas L."/>
            <person name="Rohde M."/>
            <person name="Galperin M.Y."/>
            <person name="Jogler C."/>
        </authorList>
    </citation>
    <scope>NUCLEOTIDE SEQUENCE [LARGE SCALE GENOMIC DNA]</scope>
    <source>
        <strain evidence="3 4">Pla175</strain>
    </source>
</reference>
<dbReference type="SUPFAM" id="SSF48208">
    <property type="entry name" value="Six-hairpin glycosidases"/>
    <property type="match status" value="1"/>
</dbReference>
<feature type="domain" description="Mannosylglycerate hydrolase MGH1-like glycoside hydrolase" evidence="2">
    <location>
        <begin position="128"/>
        <end position="443"/>
    </location>
</feature>
<evidence type="ECO:0000313" key="4">
    <source>
        <dbReference type="Proteomes" id="UP000317429"/>
    </source>
</evidence>
<dbReference type="GO" id="GO:0005975">
    <property type="term" value="P:carbohydrate metabolic process"/>
    <property type="evidence" value="ECO:0007669"/>
    <property type="project" value="InterPro"/>
</dbReference>
<sequence>MSICSGTARPLGRRLTSIAGAGVALACVLASSLTSAKTPWIVLGPDDAQPYVDTLNANDKEDVVNLVPNKHSLRWITENAPLFDCPSTRLEEVYYFRWWTYRKHIKQTPGGRVLTEFITPVSHAGHHNTIACAFGHHVAEGRWLWDQALLDDYALMWFRSGPGGGPAEHFHKFSSWAAAALYDRYRVNGNEAFLIDLLEDLVADYRTWEAERRLPSGLFYQFDVRDGMEESISGDRHAKNIRPTINCYMAANARAIASIAALAGRAELAEEFSSKVEALTDLIVESLWHADAEFFKARLETGGLSDAREAIGFIPWTFGVAGPEHAAAWRQIKDPNGFWAPCGLTTAERRHPEFRSHGVGTCEWDGAVWPFATSQTLVGLANLLRGPEQSVVTRDDYFEQLVRYATSHQQDGKTYIGEYCDETTGAWLITGPKAQRSRFYNHSTFCDLVIGGLVGLVPRSDNTIEVSPLLPSGVWEWFCLDGVPYHGHSITVIWDKSGERYGRRAGLTVWCDGEQLANRKELGRLTCEIPANDQAHLTE</sequence>
<dbReference type="Pfam" id="PF03633">
    <property type="entry name" value="Glyco_hydro_65C"/>
    <property type="match status" value="1"/>
</dbReference>
<dbReference type="GO" id="GO:0016798">
    <property type="term" value="F:hydrolase activity, acting on glycosyl bonds"/>
    <property type="evidence" value="ECO:0007669"/>
    <property type="project" value="UniProtKB-KW"/>
</dbReference>
<gene>
    <name evidence="3" type="primary">hypBA2_2</name>
    <name evidence="3" type="ORF">Pla175_38130</name>
</gene>
<keyword evidence="4" id="KW-1185">Reference proteome</keyword>
<dbReference type="InterPro" id="IPR005194">
    <property type="entry name" value="Glyco_hydro_65_C"/>
</dbReference>
<organism evidence="3 4">
    <name type="scientific">Pirellulimonas nuda</name>
    <dbReference type="NCBI Taxonomy" id="2528009"/>
    <lineage>
        <taxon>Bacteria</taxon>
        <taxon>Pseudomonadati</taxon>
        <taxon>Planctomycetota</taxon>
        <taxon>Planctomycetia</taxon>
        <taxon>Pirellulales</taxon>
        <taxon>Lacipirellulaceae</taxon>
        <taxon>Pirellulimonas</taxon>
    </lineage>
</organism>
<evidence type="ECO:0000259" key="1">
    <source>
        <dbReference type="Pfam" id="PF03633"/>
    </source>
</evidence>
<evidence type="ECO:0000313" key="3">
    <source>
        <dbReference type="EMBL" id="QDU90409.1"/>
    </source>
</evidence>
<name>A0A518DG19_9BACT</name>
<keyword evidence="3" id="KW-0326">Glycosidase</keyword>
<dbReference type="EC" id="3.2.1.187" evidence="3"/>
<evidence type="ECO:0000259" key="2">
    <source>
        <dbReference type="Pfam" id="PF22422"/>
    </source>
</evidence>
<dbReference type="KEGG" id="pnd:Pla175_38130"/>